<evidence type="ECO:0000313" key="2">
    <source>
        <dbReference type="EMBL" id="CAG8509900.1"/>
    </source>
</evidence>
<dbReference type="EMBL" id="CAJVQB010000849">
    <property type="protein sequence ID" value="CAG8509900.1"/>
    <property type="molecule type" value="Genomic_DNA"/>
</dbReference>
<gene>
    <name evidence="2" type="ORF">GMARGA_LOCUS2628</name>
</gene>
<reference evidence="2 3" key="1">
    <citation type="submission" date="2021-06" db="EMBL/GenBank/DDBJ databases">
        <authorList>
            <person name="Kallberg Y."/>
            <person name="Tangrot J."/>
            <person name="Rosling A."/>
        </authorList>
    </citation>
    <scope>NUCLEOTIDE SEQUENCE [LARGE SCALE GENOMIC DNA]</scope>
    <source>
        <strain evidence="2 3">120-4 pot B 10/14</strain>
    </source>
</reference>
<evidence type="ECO:0000256" key="1">
    <source>
        <dbReference type="SAM" id="MobiDB-lite"/>
    </source>
</evidence>
<feature type="compositionally biased region" description="Basic and acidic residues" evidence="1">
    <location>
        <begin position="84"/>
        <end position="93"/>
    </location>
</feature>
<name>A0ABM8W2R6_GIGMA</name>
<comment type="caution">
    <text evidence="2">The sequence shown here is derived from an EMBL/GenBank/DDBJ whole genome shotgun (WGS) entry which is preliminary data.</text>
</comment>
<protein>
    <submittedName>
        <fullName evidence="2">30189_t:CDS:1</fullName>
    </submittedName>
</protein>
<evidence type="ECO:0000313" key="3">
    <source>
        <dbReference type="Proteomes" id="UP000789901"/>
    </source>
</evidence>
<keyword evidence="3" id="KW-1185">Reference proteome</keyword>
<accession>A0ABM8W2R6</accession>
<dbReference type="Proteomes" id="UP000789901">
    <property type="component" value="Unassembled WGS sequence"/>
</dbReference>
<feature type="region of interest" description="Disordered" evidence="1">
    <location>
        <begin position="48"/>
        <end position="100"/>
    </location>
</feature>
<feature type="compositionally biased region" description="Basic and acidic residues" evidence="1">
    <location>
        <begin position="59"/>
        <end position="76"/>
    </location>
</feature>
<organism evidence="2 3">
    <name type="scientific">Gigaspora margarita</name>
    <dbReference type="NCBI Taxonomy" id="4874"/>
    <lineage>
        <taxon>Eukaryota</taxon>
        <taxon>Fungi</taxon>
        <taxon>Fungi incertae sedis</taxon>
        <taxon>Mucoromycota</taxon>
        <taxon>Glomeromycotina</taxon>
        <taxon>Glomeromycetes</taxon>
        <taxon>Diversisporales</taxon>
        <taxon>Gigasporaceae</taxon>
        <taxon>Gigaspora</taxon>
    </lineage>
</organism>
<proteinExistence type="predicted"/>
<sequence>MCVKTFAFRVSRFNFYNFYKSAITMSTSSTPYYIENYEPVSAYLSGPEDYEPVPTYSNRPEEYKPMPVYSDRHEECEPTPTCQDKPEVDETSNHKVVPTR</sequence>